<feature type="transmembrane region" description="Helical" evidence="1">
    <location>
        <begin position="103"/>
        <end position="121"/>
    </location>
</feature>
<keyword evidence="1" id="KW-0812">Transmembrane</keyword>
<dbReference type="RefSeq" id="WP_155434566.1">
    <property type="nucleotide sequence ID" value="NZ_JBHLXK010000004.1"/>
</dbReference>
<organism evidence="2 3">
    <name type="scientific">Pseudoduganella danionis</name>
    <dbReference type="NCBI Taxonomy" id="1890295"/>
    <lineage>
        <taxon>Bacteria</taxon>
        <taxon>Pseudomonadati</taxon>
        <taxon>Pseudomonadota</taxon>
        <taxon>Betaproteobacteria</taxon>
        <taxon>Burkholderiales</taxon>
        <taxon>Oxalobacteraceae</taxon>
        <taxon>Telluria group</taxon>
        <taxon>Pseudoduganella</taxon>
    </lineage>
</organism>
<reference evidence="2 3" key="1">
    <citation type="submission" date="2019-11" db="EMBL/GenBank/DDBJ databases">
        <title>Type strains purchased from KCTC, JCM and DSMZ.</title>
        <authorList>
            <person name="Lu H."/>
        </authorList>
    </citation>
    <scope>NUCLEOTIDE SEQUENCE [LARGE SCALE GENOMIC DNA]</scope>
    <source>
        <strain evidence="2 3">DSM 103461</strain>
    </source>
</reference>
<protein>
    <recommendedName>
        <fullName evidence="4">VanZ-like domain-containing protein</fullName>
    </recommendedName>
</protein>
<gene>
    <name evidence="2" type="ORF">GM655_10265</name>
</gene>
<keyword evidence="1" id="KW-0472">Membrane</keyword>
<name>A0ABW9SS77_9BURK</name>
<evidence type="ECO:0000313" key="2">
    <source>
        <dbReference type="EMBL" id="MTW33209.1"/>
    </source>
</evidence>
<proteinExistence type="predicted"/>
<feature type="transmembrane region" description="Helical" evidence="1">
    <location>
        <begin position="73"/>
        <end position="91"/>
    </location>
</feature>
<accession>A0ABW9SS77</accession>
<sequence>MLKLLLLTDTYGRLRYWTAITLYLLILILGSLPGARQDIGQVASGLILHSIAYAGLTFLLFTGGSGLPRQRAVKAVLTIAAMGALDEYIQIFFPYRHGSVGDWAVDVSAAMVTACSLYWLWQRRTN</sequence>
<evidence type="ECO:0000256" key="1">
    <source>
        <dbReference type="SAM" id="Phobius"/>
    </source>
</evidence>
<dbReference type="Proteomes" id="UP000735592">
    <property type="component" value="Unassembled WGS sequence"/>
</dbReference>
<dbReference type="EMBL" id="WNKW01000002">
    <property type="protein sequence ID" value="MTW33209.1"/>
    <property type="molecule type" value="Genomic_DNA"/>
</dbReference>
<feature type="transmembrane region" description="Helical" evidence="1">
    <location>
        <begin position="14"/>
        <end position="33"/>
    </location>
</feature>
<feature type="transmembrane region" description="Helical" evidence="1">
    <location>
        <begin position="39"/>
        <end position="61"/>
    </location>
</feature>
<evidence type="ECO:0008006" key="4">
    <source>
        <dbReference type="Google" id="ProtNLM"/>
    </source>
</evidence>
<evidence type="ECO:0000313" key="3">
    <source>
        <dbReference type="Proteomes" id="UP000735592"/>
    </source>
</evidence>
<keyword evidence="1" id="KW-1133">Transmembrane helix</keyword>
<keyword evidence="3" id="KW-1185">Reference proteome</keyword>
<dbReference type="NCBIfam" id="NF037970">
    <property type="entry name" value="vanZ_1"/>
    <property type="match status" value="1"/>
</dbReference>
<comment type="caution">
    <text evidence="2">The sequence shown here is derived from an EMBL/GenBank/DDBJ whole genome shotgun (WGS) entry which is preliminary data.</text>
</comment>